<evidence type="ECO:0000256" key="5">
    <source>
        <dbReference type="ARBA" id="ARBA00048539"/>
    </source>
</evidence>
<keyword evidence="10" id="KW-1185">Reference proteome</keyword>
<dbReference type="EMBL" id="BMKW01000010">
    <property type="protein sequence ID" value="GGJ29902.1"/>
    <property type="molecule type" value="Genomic_DNA"/>
</dbReference>
<evidence type="ECO:0000313" key="10">
    <source>
        <dbReference type="Proteomes" id="UP000661507"/>
    </source>
</evidence>
<dbReference type="PANTHER" id="PTHR43033:SF5">
    <property type="entry name" value="TRNA(ILE)-LYSIDINE SYNTHETASE"/>
    <property type="match status" value="1"/>
</dbReference>
<sequence length="450" mass="45641">MNATPTISEDDFAALMAPLGPFGPTPRLAVAASGGPHSLALALLANAWARRRGGDVLALVADHGLRPESAAEARHVRGLLAGRGIASRILSLGLRPGPSMQERARGARLAALSGAAAAAGRPWLLLGHHRGDQAETLLFRALRGSGPAGLAAMAPARDAGAVLLLRPLLPVPPAALEAVLAEAGLTPVRDPSNLDTRFARIRLRQALADPGGTGPGIAALGAAAAAFAARRGRAAATLAKRLARAAEIRPEGFARLDPAALGRDAVAAEALAWLAWLVGGAGFAPSRARAAALLAAGSGTLAGAWLRPAAGGTWLLARDPGAVAGPVEAVPGAAWDGRFRLLGPGRRGWSIGAVGDATATLRGASILPAAVLRAMPAIRDRNGVLVAVPAMDYPSSSACVPFVMAFAPATSGNPVHEISGRPFKQGQSDTMFNDEGWRGTPTGTETDNST</sequence>
<feature type="domain" description="tRNA(Ile)-lysidine/2-thiocytidine synthase N-terminal" evidence="8">
    <location>
        <begin position="28"/>
        <end position="205"/>
    </location>
</feature>
<dbReference type="InterPro" id="IPR012094">
    <property type="entry name" value="tRNA_Ile_lys_synt"/>
</dbReference>
<comment type="catalytic activity">
    <reaction evidence="5 6">
        <text>cytidine(34) in tRNA(Ile2) + L-lysine + ATP = lysidine(34) in tRNA(Ile2) + AMP + diphosphate + H(+)</text>
        <dbReference type="Rhea" id="RHEA:43744"/>
        <dbReference type="Rhea" id="RHEA-COMP:10625"/>
        <dbReference type="Rhea" id="RHEA-COMP:10670"/>
        <dbReference type="ChEBI" id="CHEBI:15378"/>
        <dbReference type="ChEBI" id="CHEBI:30616"/>
        <dbReference type="ChEBI" id="CHEBI:32551"/>
        <dbReference type="ChEBI" id="CHEBI:33019"/>
        <dbReference type="ChEBI" id="CHEBI:82748"/>
        <dbReference type="ChEBI" id="CHEBI:83665"/>
        <dbReference type="ChEBI" id="CHEBI:456215"/>
        <dbReference type="EC" id="6.3.4.19"/>
    </reaction>
</comment>
<dbReference type="RefSeq" id="WP_188970275.1">
    <property type="nucleotide sequence ID" value="NZ_BMKW01000010.1"/>
</dbReference>
<keyword evidence="6" id="KW-0963">Cytoplasm</keyword>
<reference evidence="9" key="1">
    <citation type="journal article" date="2014" name="Int. J. Syst. Evol. Microbiol.">
        <title>Complete genome sequence of Corynebacterium casei LMG S-19264T (=DSM 44701T), isolated from a smear-ripened cheese.</title>
        <authorList>
            <consortium name="US DOE Joint Genome Institute (JGI-PGF)"/>
            <person name="Walter F."/>
            <person name="Albersmeier A."/>
            <person name="Kalinowski J."/>
            <person name="Ruckert C."/>
        </authorList>
    </citation>
    <scope>NUCLEOTIDE SEQUENCE</scope>
    <source>
        <strain evidence="9">CGMCC 1.3617</strain>
    </source>
</reference>
<dbReference type="GO" id="GO:0005737">
    <property type="term" value="C:cytoplasm"/>
    <property type="evidence" value="ECO:0007669"/>
    <property type="project" value="UniProtKB-SubCell"/>
</dbReference>
<keyword evidence="4" id="KW-0067">ATP-binding</keyword>
<feature type="compositionally biased region" description="Polar residues" evidence="7">
    <location>
        <begin position="441"/>
        <end position="450"/>
    </location>
</feature>
<dbReference type="InterPro" id="IPR012795">
    <property type="entry name" value="tRNA_Ile_lys_synt_N"/>
</dbReference>
<keyword evidence="1 6" id="KW-0436">Ligase</keyword>
<evidence type="ECO:0000259" key="8">
    <source>
        <dbReference type="Pfam" id="PF01171"/>
    </source>
</evidence>
<dbReference type="PANTHER" id="PTHR43033">
    <property type="entry name" value="TRNA(ILE)-LYSIDINE SYNTHASE-RELATED"/>
    <property type="match status" value="1"/>
</dbReference>
<gene>
    <name evidence="6" type="primary">tilS</name>
    <name evidence="9" type="ORF">GCM10011320_41660</name>
</gene>
<organism evidence="9 10">
    <name type="scientific">Neoroseomonas lacus</name>
    <dbReference type="NCBI Taxonomy" id="287609"/>
    <lineage>
        <taxon>Bacteria</taxon>
        <taxon>Pseudomonadati</taxon>
        <taxon>Pseudomonadota</taxon>
        <taxon>Alphaproteobacteria</taxon>
        <taxon>Acetobacterales</taxon>
        <taxon>Acetobacteraceae</taxon>
        <taxon>Neoroseomonas</taxon>
    </lineage>
</organism>
<evidence type="ECO:0000256" key="6">
    <source>
        <dbReference type="HAMAP-Rule" id="MF_01161"/>
    </source>
</evidence>
<comment type="subcellular location">
    <subcellularLocation>
        <location evidence="6">Cytoplasm</location>
    </subcellularLocation>
</comment>
<dbReference type="HAMAP" id="MF_01161">
    <property type="entry name" value="tRNA_Ile_lys_synt"/>
    <property type="match status" value="1"/>
</dbReference>
<keyword evidence="3" id="KW-0547">Nucleotide-binding</keyword>
<protein>
    <recommendedName>
        <fullName evidence="6">tRNA(Ile)-lysidine synthase</fullName>
        <ecNumber evidence="6">6.3.4.19</ecNumber>
    </recommendedName>
    <alternativeName>
        <fullName evidence="6">tRNA(Ile)-2-lysyl-cytidine synthase</fullName>
    </alternativeName>
    <alternativeName>
        <fullName evidence="6">tRNA(Ile)-lysidine synthetase</fullName>
    </alternativeName>
</protein>
<dbReference type="InterPro" id="IPR014729">
    <property type="entry name" value="Rossmann-like_a/b/a_fold"/>
</dbReference>
<dbReference type="Pfam" id="PF01171">
    <property type="entry name" value="ATP_bind_3"/>
    <property type="match status" value="1"/>
</dbReference>
<dbReference type="GO" id="GO:0006400">
    <property type="term" value="P:tRNA modification"/>
    <property type="evidence" value="ECO:0007669"/>
    <property type="project" value="UniProtKB-UniRule"/>
</dbReference>
<dbReference type="AlphaFoldDB" id="A0A917KVG7"/>
<name>A0A917KVG7_9PROT</name>
<evidence type="ECO:0000256" key="3">
    <source>
        <dbReference type="ARBA" id="ARBA00022741"/>
    </source>
</evidence>
<dbReference type="GO" id="GO:0032267">
    <property type="term" value="F:tRNA(Ile)-lysidine synthase activity"/>
    <property type="evidence" value="ECO:0007669"/>
    <property type="project" value="UniProtKB-EC"/>
</dbReference>
<accession>A0A917KVG7</accession>
<comment type="similarity">
    <text evidence="6">Belongs to the tRNA(Ile)-lysidine synthase family.</text>
</comment>
<evidence type="ECO:0000256" key="2">
    <source>
        <dbReference type="ARBA" id="ARBA00022694"/>
    </source>
</evidence>
<feature type="region of interest" description="Disordered" evidence="7">
    <location>
        <begin position="418"/>
        <end position="450"/>
    </location>
</feature>
<dbReference type="Proteomes" id="UP000661507">
    <property type="component" value="Unassembled WGS sequence"/>
</dbReference>
<evidence type="ECO:0000256" key="4">
    <source>
        <dbReference type="ARBA" id="ARBA00022840"/>
    </source>
</evidence>
<dbReference type="CDD" id="cd01992">
    <property type="entry name" value="TilS_N"/>
    <property type="match status" value="1"/>
</dbReference>
<evidence type="ECO:0000256" key="7">
    <source>
        <dbReference type="SAM" id="MobiDB-lite"/>
    </source>
</evidence>
<evidence type="ECO:0000256" key="1">
    <source>
        <dbReference type="ARBA" id="ARBA00022598"/>
    </source>
</evidence>
<proteinExistence type="inferred from homology"/>
<dbReference type="Gene3D" id="3.40.50.620">
    <property type="entry name" value="HUPs"/>
    <property type="match status" value="1"/>
</dbReference>
<comment type="function">
    <text evidence="6">Ligates lysine onto the cytidine present at position 34 of the AUA codon-specific tRNA(Ile) that contains the anticodon CAU, in an ATP-dependent manner. Cytidine is converted to lysidine, thus changing the amino acid specificity of the tRNA from methionine to isoleucine.</text>
</comment>
<dbReference type="InterPro" id="IPR011063">
    <property type="entry name" value="TilS/TtcA_N"/>
</dbReference>
<evidence type="ECO:0000313" key="9">
    <source>
        <dbReference type="EMBL" id="GGJ29902.1"/>
    </source>
</evidence>
<dbReference type="SUPFAM" id="SSF52402">
    <property type="entry name" value="Adenine nucleotide alpha hydrolases-like"/>
    <property type="match status" value="1"/>
</dbReference>
<reference evidence="9" key="2">
    <citation type="submission" date="2020-09" db="EMBL/GenBank/DDBJ databases">
        <authorList>
            <person name="Sun Q."/>
            <person name="Zhou Y."/>
        </authorList>
    </citation>
    <scope>NUCLEOTIDE SEQUENCE</scope>
    <source>
        <strain evidence="9">CGMCC 1.3617</strain>
    </source>
</reference>
<comment type="caution">
    <text evidence="6">Lacks conserved residue(s) required for the propagation of feature annotation.</text>
</comment>
<keyword evidence="2 6" id="KW-0819">tRNA processing</keyword>
<dbReference type="EC" id="6.3.4.19" evidence="6"/>
<dbReference type="NCBIfam" id="TIGR02432">
    <property type="entry name" value="lysidine_TilS_N"/>
    <property type="match status" value="1"/>
</dbReference>
<dbReference type="GO" id="GO:0005524">
    <property type="term" value="F:ATP binding"/>
    <property type="evidence" value="ECO:0007669"/>
    <property type="project" value="UniProtKB-KW"/>
</dbReference>
<comment type="caution">
    <text evidence="9">The sequence shown here is derived from an EMBL/GenBank/DDBJ whole genome shotgun (WGS) entry which is preliminary data.</text>
</comment>